<keyword evidence="5 6" id="KW-0472">Membrane</keyword>
<evidence type="ECO:0000256" key="1">
    <source>
        <dbReference type="ARBA" id="ARBA00004141"/>
    </source>
</evidence>
<dbReference type="GeneID" id="78507463"/>
<dbReference type="AlphaFoldDB" id="A0A239TY43"/>
<protein>
    <submittedName>
        <fullName evidence="7">Energy-coupling factor transporter transmembrane protein EcfT</fullName>
    </submittedName>
</protein>
<evidence type="ECO:0000256" key="3">
    <source>
        <dbReference type="ARBA" id="ARBA00022692"/>
    </source>
</evidence>
<accession>A0A239TY43</accession>
<proteinExistence type="predicted"/>
<dbReference type="RefSeq" id="WP_027889378.1">
    <property type="nucleotide sequence ID" value="NZ_CASFMS010000015.1"/>
</dbReference>
<keyword evidence="8" id="KW-1185">Reference proteome</keyword>
<dbReference type="EMBL" id="LT906446">
    <property type="protein sequence ID" value="SNV01613.1"/>
    <property type="molecule type" value="Genomic_DNA"/>
</dbReference>
<feature type="transmembrane region" description="Helical" evidence="6">
    <location>
        <begin position="106"/>
        <end position="128"/>
    </location>
</feature>
<evidence type="ECO:0000256" key="2">
    <source>
        <dbReference type="ARBA" id="ARBA00022475"/>
    </source>
</evidence>
<feature type="transmembrane region" description="Helical" evidence="6">
    <location>
        <begin position="246"/>
        <end position="266"/>
    </location>
</feature>
<gene>
    <name evidence="7" type="primary">ecfT</name>
    <name evidence="7" type="ORF">SAMEA4364220_01465</name>
</gene>
<keyword evidence="2" id="KW-1003">Cell membrane</keyword>
<dbReference type="CDD" id="cd16914">
    <property type="entry name" value="EcfT"/>
    <property type="match status" value="1"/>
</dbReference>
<evidence type="ECO:0000313" key="7">
    <source>
        <dbReference type="EMBL" id="SNV01613.1"/>
    </source>
</evidence>
<keyword evidence="3 6" id="KW-0812">Transmembrane</keyword>
<evidence type="ECO:0000313" key="8">
    <source>
        <dbReference type="Proteomes" id="UP000215383"/>
    </source>
</evidence>
<dbReference type="Pfam" id="PF02361">
    <property type="entry name" value="CbiQ"/>
    <property type="match status" value="1"/>
</dbReference>
<dbReference type="PANTHER" id="PTHR34857:SF2">
    <property type="entry name" value="SLL0384 PROTEIN"/>
    <property type="match status" value="1"/>
</dbReference>
<evidence type="ECO:0000256" key="4">
    <source>
        <dbReference type="ARBA" id="ARBA00022989"/>
    </source>
</evidence>
<feature type="transmembrane region" description="Helical" evidence="6">
    <location>
        <begin position="193"/>
        <end position="212"/>
    </location>
</feature>
<feature type="transmembrane region" description="Helical" evidence="6">
    <location>
        <begin position="20"/>
        <end position="39"/>
    </location>
</feature>
<reference evidence="7 8" key="1">
    <citation type="submission" date="2017-06" db="EMBL/GenBank/DDBJ databases">
        <authorList>
            <consortium name="Pathogen Informatics"/>
        </authorList>
    </citation>
    <scope>NUCLEOTIDE SEQUENCE [LARGE SCALE GENOMIC DNA]</scope>
    <source>
        <strain evidence="7 8">NCTC10570</strain>
    </source>
</reference>
<dbReference type="InterPro" id="IPR003339">
    <property type="entry name" value="ABC/ECF_trnsptr_transmembrane"/>
</dbReference>
<dbReference type="GO" id="GO:0005886">
    <property type="term" value="C:plasma membrane"/>
    <property type="evidence" value="ECO:0007669"/>
    <property type="project" value="UniProtKB-ARBA"/>
</dbReference>
<keyword evidence="4 6" id="KW-1133">Transmembrane helix</keyword>
<feature type="transmembrane region" description="Helical" evidence="6">
    <location>
        <begin position="70"/>
        <end position="86"/>
    </location>
</feature>
<dbReference type="InterPro" id="IPR051611">
    <property type="entry name" value="ECF_transporter_component"/>
</dbReference>
<dbReference type="Proteomes" id="UP000215383">
    <property type="component" value="Chromosome 1"/>
</dbReference>
<sequence length="275" mass="31045">MLTDIKIGQYFPANSILHKIDARFKIVSLLFLIVGIFIFDNQLSYIIWCLIVAGLIKISKIPVKMFYNSIKPIIWIILFTFVLHIFSGNGEPLVQIWKLSITWNGISNGAFICLRLLLLMFGASLLTFTTPPLVLADAIEDLMNPLKKIGVPAHELAMMMTIALRFIPTLLEETDKIIKAQKSRGADFETGNIFVRMKSVMPVLIPLFISAFRRADELAMAMEARCYHGGIGRTRLKELKMQRRDYTAMIIGIVIIVVLIGIKIFLPDLVLFSLG</sequence>
<evidence type="ECO:0000256" key="5">
    <source>
        <dbReference type="ARBA" id="ARBA00023136"/>
    </source>
</evidence>
<name>A0A239TY43_9FIRM</name>
<organism evidence="7 8">
    <name type="scientific">Megamonas hypermegale</name>
    <dbReference type="NCBI Taxonomy" id="158847"/>
    <lineage>
        <taxon>Bacteria</taxon>
        <taxon>Bacillati</taxon>
        <taxon>Bacillota</taxon>
        <taxon>Negativicutes</taxon>
        <taxon>Selenomonadales</taxon>
        <taxon>Selenomonadaceae</taxon>
        <taxon>Megamonas</taxon>
    </lineage>
</organism>
<comment type="subcellular location">
    <subcellularLocation>
        <location evidence="1">Membrane</location>
        <topology evidence="1">Multi-pass membrane protein</topology>
    </subcellularLocation>
</comment>
<dbReference type="PANTHER" id="PTHR34857">
    <property type="entry name" value="SLL0384 PROTEIN"/>
    <property type="match status" value="1"/>
</dbReference>
<evidence type="ECO:0000256" key="6">
    <source>
        <dbReference type="SAM" id="Phobius"/>
    </source>
</evidence>
<dbReference type="eggNOG" id="COG0619">
    <property type="taxonomic scope" value="Bacteria"/>
</dbReference>